<feature type="region of interest" description="Disordered" evidence="3">
    <location>
        <begin position="834"/>
        <end position="858"/>
    </location>
</feature>
<evidence type="ECO:0000259" key="4">
    <source>
        <dbReference type="PROSITE" id="PS51388"/>
    </source>
</evidence>
<feature type="domain" description="Dynamin-type G" evidence="5">
    <location>
        <begin position="50"/>
        <end position="378"/>
    </location>
</feature>
<dbReference type="InterPro" id="IPR022812">
    <property type="entry name" value="Dynamin"/>
</dbReference>
<dbReference type="SMART" id="SM00053">
    <property type="entry name" value="DYNc"/>
    <property type="match status" value="1"/>
</dbReference>
<evidence type="ECO:0000256" key="2">
    <source>
        <dbReference type="ARBA" id="ARBA00023134"/>
    </source>
</evidence>
<dbReference type="InterPro" id="IPR020850">
    <property type="entry name" value="GED_dom"/>
</dbReference>
<proteinExistence type="predicted"/>
<dbReference type="InterPro" id="IPR000375">
    <property type="entry name" value="Dynamin_stalk"/>
</dbReference>
<dbReference type="GO" id="GO:0005874">
    <property type="term" value="C:microtubule"/>
    <property type="evidence" value="ECO:0007669"/>
    <property type="project" value="TreeGrafter"/>
</dbReference>
<dbReference type="PANTHER" id="PTHR11566:SF131">
    <property type="entry name" value="GTPASE, PUTATIVE (AFU_ORTHOLOGUE AFUA_6G07630)-RELATED"/>
    <property type="match status" value="1"/>
</dbReference>
<accession>A0A8E2F5A9</accession>
<dbReference type="CDD" id="cd08771">
    <property type="entry name" value="DLP_1"/>
    <property type="match status" value="1"/>
</dbReference>
<dbReference type="Gene3D" id="3.40.50.300">
    <property type="entry name" value="P-loop containing nucleotide triphosphate hydrolases"/>
    <property type="match status" value="1"/>
</dbReference>
<evidence type="ECO:0000259" key="5">
    <source>
        <dbReference type="PROSITE" id="PS51718"/>
    </source>
</evidence>
<evidence type="ECO:0000256" key="3">
    <source>
        <dbReference type="SAM" id="MobiDB-lite"/>
    </source>
</evidence>
<dbReference type="PANTHER" id="PTHR11566">
    <property type="entry name" value="DYNAMIN"/>
    <property type="match status" value="1"/>
</dbReference>
<dbReference type="GO" id="GO:0003924">
    <property type="term" value="F:GTPase activity"/>
    <property type="evidence" value="ECO:0007669"/>
    <property type="project" value="InterPro"/>
</dbReference>
<dbReference type="SUPFAM" id="SSF52540">
    <property type="entry name" value="P-loop containing nucleoside triphosphate hydrolases"/>
    <property type="match status" value="1"/>
</dbReference>
<dbReference type="InterPro" id="IPR001401">
    <property type="entry name" value="Dynamin_GTPase"/>
</dbReference>
<protein>
    <submittedName>
        <fullName evidence="6">Interferon-induced GTP-binding protein Mx</fullName>
    </submittedName>
</protein>
<reference evidence="6 7" key="1">
    <citation type="journal article" date="2016" name="Nat. Commun.">
        <title>Ectomycorrhizal ecology is imprinted in the genome of the dominant symbiotic fungus Cenococcum geophilum.</title>
        <authorList>
            <consortium name="DOE Joint Genome Institute"/>
            <person name="Peter M."/>
            <person name="Kohler A."/>
            <person name="Ohm R.A."/>
            <person name="Kuo A."/>
            <person name="Krutzmann J."/>
            <person name="Morin E."/>
            <person name="Arend M."/>
            <person name="Barry K.W."/>
            <person name="Binder M."/>
            <person name="Choi C."/>
            <person name="Clum A."/>
            <person name="Copeland A."/>
            <person name="Grisel N."/>
            <person name="Haridas S."/>
            <person name="Kipfer T."/>
            <person name="LaButti K."/>
            <person name="Lindquist E."/>
            <person name="Lipzen A."/>
            <person name="Maire R."/>
            <person name="Meier B."/>
            <person name="Mihaltcheva S."/>
            <person name="Molinier V."/>
            <person name="Murat C."/>
            <person name="Poggeler S."/>
            <person name="Quandt C.A."/>
            <person name="Sperisen C."/>
            <person name="Tritt A."/>
            <person name="Tisserant E."/>
            <person name="Crous P.W."/>
            <person name="Henrissat B."/>
            <person name="Nehls U."/>
            <person name="Egli S."/>
            <person name="Spatafora J.W."/>
            <person name="Grigoriev I.V."/>
            <person name="Martin F.M."/>
        </authorList>
    </citation>
    <scope>NUCLEOTIDE SEQUENCE [LARGE SCALE GENOMIC DNA]</scope>
    <source>
        <strain evidence="6 7">CBS 207.34</strain>
    </source>
</reference>
<sequence>MIHSGNGNGEILEDAPHGQTTSGIEIVGRGIKELVLVINKMEGLGLAKSDIPLPRIIVVGDQSAGKSSLIEAISEIKVPRSSGTCTRCPLSIMTTANDEPGASWECRVYLHRRYDLLTSNLPSLSGKPGPFYPWTEKDTPVDIPFTIIEDKDALQDIIHRAQLATLNPGHPHMRYVSGPVPAIGDDCHLQQEFSPNVVCLDISGPDLPNLSFYDLPGVINQTEDGTKPYLVKLVKNLVKDYINSENALVLLACSMESDVANSSATRIVRNLKAESRCIGVLTKPDRLPQGDPVDIWHAILNGQKFPLGHSYFVTKQPSQSEIDMGITHVRARELEGQFFETQEPWATKFAQFKSRYGTTQLQTILSQKLTTQILTNLPIIKDRLRIQFDQLDAELRDLPEPPTDNAVQIVLNLLQEFTSCVQKAMEGEHKYNKWRLAWKEHRQNFYQELCAQKPTLSLRGDLDQGLYRGADDANGVDGAPITIDSDMESEIRNPAPASVENTPKKRKMEAPATPKQKRPQLSNTGPVRRSNLTKIFKLDELRKVLDDISVSDLPGEMDSRALDHLILDCLQNWDKPMINFFQVIDYALKGQLRLLFDGVFKAWDTTELYQKAWEAVEKYTSVLLNEQRNVVATQFLRSEQEKPFTGDTVLWESNKTATLKVFQKARSEARVNVYFRELEEAIGKQLSLMERNRRMNTDLNLREIINTDPYHREVEVMAKIRGYYNIASLRFFDVVCLSMQLKLFKLLRTQLLGELMTGLGMCDGNSRDNCIRLLAEDSQRERRRIALKNKRQALIEGQACLDALGRKYQNAALSQSGVFAGSFLPIRGSTPVNRFSSTPSRIHSPGNGSLVMDDMDVS</sequence>
<dbReference type="EMBL" id="KV749181">
    <property type="protein sequence ID" value="OCL10716.1"/>
    <property type="molecule type" value="Genomic_DNA"/>
</dbReference>
<dbReference type="InterPro" id="IPR027417">
    <property type="entry name" value="P-loop_NTPase"/>
</dbReference>
<name>A0A8E2F5A9_9PEZI</name>
<organism evidence="6 7">
    <name type="scientific">Glonium stellatum</name>
    <dbReference type="NCBI Taxonomy" id="574774"/>
    <lineage>
        <taxon>Eukaryota</taxon>
        <taxon>Fungi</taxon>
        <taxon>Dikarya</taxon>
        <taxon>Ascomycota</taxon>
        <taxon>Pezizomycotina</taxon>
        <taxon>Dothideomycetes</taxon>
        <taxon>Pleosporomycetidae</taxon>
        <taxon>Gloniales</taxon>
        <taxon>Gloniaceae</taxon>
        <taxon>Glonium</taxon>
    </lineage>
</organism>
<dbReference type="Pfam" id="PF01031">
    <property type="entry name" value="Dynamin_M"/>
    <property type="match status" value="1"/>
</dbReference>
<evidence type="ECO:0000313" key="7">
    <source>
        <dbReference type="Proteomes" id="UP000250140"/>
    </source>
</evidence>
<feature type="region of interest" description="Disordered" evidence="3">
    <location>
        <begin position="484"/>
        <end position="527"/>
    </location>
</feature>
<evidence type="ECO:0000256" key="1">
    <source>
        <dbReference type="ARBA" id="ARBA00022741"/>
    </source>
</evidence>
<dbReference type="GO" id="GO:0005886">
    <property type="term" value="C:plasma membrane"/>
    <property type="evidence" value="ECO:0007669"/>
    <property type="project" value="TreeGrafter"/>
</dbReference>
<dbReference type="GO" id="GO:0008017">
    <property type="term" value="F:microtubule binding"/>
    <property type="evidence" value="ECO:0007669"/>
    <property type="project" value="TreeGrafter"/>
</dbReference>
<dbReference type="PROSITE" id="PS51718">
    <property type="entry name" value="G_DYNAMIN_2"/>
    <property type="match status" value="1"/>
</dbReference>
<dbReference type="AlphaFoldDB" id="A0A8E2F5A9"/>
<keyword evidence="1" id="KW-0547">Nucleotide-binding</keyword>
<dbReference type="InterPro" id="IPR045063">
    <property type="entry name" value="Dynamin_N"/>
</dbReference>
<dbReference type="GO" id="GO:0031623">
    <property type="term" value="P:receptor internalization"/>
    <property type="evidence" value="ECO:0007669"/>
    <property type="project" value="TreeGrafter"/>
</dbReference>
<dbReference type="Pfam" id="PF00350">
    <property type="entry name" value="Dynamin_N"/>
    <property type="match status" value="1"/>
</dbReference>
<dbReference type="OrthoDB" id="5061070at2759"/>
<feature type="domain" description="GED" evidence="4">
    <location>
        <begin position="713"/>
        <end position="809"/>
    </location>
</feature>
<dbReference type="InterPro" id="IPR030381">
    <property type="entry name" value="G_DYNAMIN_dom"/>
</dbReference>
<dbReference type="PRINTS" id="PR00195">
    <property type="entry name" value="DYNAMIN"/>
</dbReference>
<dbReference type="PROSITE" id="PS51388">
    <property type="entry name" value="GED"/>
    <property type="match status" value="1"/>
</dbReference>
<gene>
    <name evidence="6" type="ORF">AOQ84DRAFT_314984</name>
</gene>
<keyword evidence="2" id="KW-0342">GTP-binding</keyword>
<evidence type="ECO:0000313" key="6">
    <source>
        <dbReference type="EMBL" id="OCL10716.1"/>
    </source>
</evidence>
<dbReference type="Proteomes" id="UP000250140">
    <property type="component" value="Unassembled WGS sequence"/>
</dbReference>
<dbReference type="Gene3D" id="1.20.120.1240">
    <property type="entry name" value="Dynamin, middle domain"/>
    <property type="match status" value="1"/>
</dbReference>
<dbReference type="GO" id="GO:0005525">
    <property type="term" value="F:GTP binding"/>
    <property type="evidence" value="ECO:0007669"/>
    <property type="project" value="InterPro"/>
</dbReference>
<keyword evidence="7" id="KW-1185">Reference proteome</keyword>
<dbReference type="GO" id="GO:0005737">
    <property type="term" value="C:cytoplasm"/>
    <property type="evidence" value="ECO:0007669"/>
    <property type="project" value="TreeGrafter"/>
</dbReference>